<evidence type="ECO:0000256" key="3">
    <source>
        <dbReference type="ARBA" id="ARBA00023015"/>
    </source>
</evidence>
<dbReference type="GO" id="GO:0006351">
    <property type="term" value="P:DNA-templated transcription"/>
    <property type="evidence" value="ECO:0007669"/>
    <property type="project" value="InterPro"/>
</dbReference>
<evidence type="ECO:0000256" key="4">
    <source>
        <dbReference type="ARBA" id="ARBA00023163"/>
    </source>
</evidence>
<dbReference type="SMART" id="SM00906">
    <property type="entry name" value="Fungal_trans"/>
    <property type="match status" value="1"/>
</dbReference>
<dbReference type="InterPro" id="IPR001138">
    <property type="entry name" value="Zn2Cys6_DnaBD"/>
</dbReference>
<dbReference type="OrthoDB" id="5600212at2759"/>
<gene>
    <name evidence="8" type="ORF">PCON_10025</name>
</gene>
<keyword evidence="3" id="KW-0805">Transcription regulation</keyword>
<dbReference type="PANTHER" id="PTHR47338">
    <property type="entry name" value="ZN(II)2CYS6 TRANSCRIPTION FACTOR (EUROFUNG)-RELATED"/>
    <property type="match status" value="1"/>
</dbReference>
<keyword evidence="4" id="KW-0804">Transcription</keyword>
<dbReference type="GO" id="GO:0000981">
    <property type="term" value="F:DNA-binding transcription factor activity, RNA polymerase II-specific"/>
    <property type="evidence" value="ECO:0007669"/>
    <property type="project" value="InterPro"/>
</dbReference>
<evidence type="ECO:0000259" key="7">
    <source>
        <dbReference type="PROSITE" id="PS50048"/>
    </source>
</evidence>
<feature type="region of interest" description="Disordered" evidence="6">
    <location>
        <begin position="1"/>
        <end position="29"/>
    </location>
</feature>
<feature type="compositionally biased region" description="Polar residues" evidence="6">
    <location>
        <begin position="696"/>
        <end position="707"/>
    </location>
</feature>
<dbReference type="Pfam" id="PF00172">
    <property type="entry name" value="Zn_clus"/>
    <property type="match status" value="1"/>
</dbReference>
<dbReference type="OMA" id="ISVAHCQ"/>
<dbReference type="GO" id="GO:0005634">
    <property type="term" value="C:nucleus"/>
    <property type="evidence" value="ECO:0007669"/>
    <property type="project" value="UniProtKB-SubCell"/>
</dbReference>
<evidence type="ECO:0000313" key="9">
    <source>
        <dbReference type="Proteomes" id="UP000018144"/>
    </source>
</evidence>
<dbReference type="Gene3D" id="4.10.240.10">
    <property type="entry name" value="Zn(2)-C6 fungal-type DNA-binding domain"/>
    <property type="match status" value="1"/>
</dbReference>
<dbReference type="PANTHER" id="PTHR47338:SF10">
    <property type="entry name" value="TRANSCRIPTION FACTOR DOMAIN-CONTAINING PROTEIN-RELATED"/>
    <property type="match status" value="1"/>
</dbReference>
<comment type="subcellular location">
    <subcellularLocation>
        <location evidence="1">Nucleus</location>
    </subcellularLocation>
</comment>
<name>U4LP78_PYROM</name>
<proteinExistence type="predicted"/>
<dbReference type="CDD" id="cd00067">
    <property type="entry name" value="GAL4"/>
    <property type="match status" value="1"/>
</dbReference>
<dbReference type="AlphaFoldDB" id="U4LP78"/>
<dbReference type="CDD" id="cd12148">
    <property type="entry name" value="fungal_TF_MHR"/>
    <property type="match status" value="1"/>
</dbReference>
<evidence type="ECO:0000256" key="5">
    <source>
        <dbReference type="ARBA" id="ARBA00023242"/>
    </source>
</evidence>
<dbReference type="eggNOG" id="ENOG502QVC1">
    <property type="taxonomic scope" value="Eukaryota"/>
</dbReference>
<dbReference type="EMBL" id="HF935541">
    <property type="protein sequence ID" value="CCX31135.1"/>
    <property type="molecule type" value="Genomic_DNA"/>
</dbReference>
<dbReference type="SUPFAM" id="SSF57701">
    <property type="entry name" value="Zn2/Cys6 DNA-binding domain"/>
    <property type="match status" value="1"/>
</dbReference>
<evidence type="ECO:0000313" key="8">
    <source>
        <dbReference type="EMBL" id="CCX31135.1"/>
    </source>
</evidence>
<feature type="compositionally biased region" description="Low complexity" evidence="6">
    <location>
        <begin position="658"/>
        <end position="668"/>
    </location>
</feature>
<feature type="domain" description="Zn(2)-C6 fungal-type" evidence="7">
    <location>
        <begin position="37"/>
        <end position="67"/>
    </location>
</feature>
<dbReference type="Pfam" id="PF04082">
    <property type="entry name" value="Fungal_trans"/>
    <property type="match status" value="1"/>
</dbReference>
<dbReference type="STRING" id="1076935.U4LP78"/>
<protein>
    <submittedName>
        <fullName evidence="8">Similar to Uncharacterized transcriptional regulatory protein C530.05 acc. no. O59741</fullName>
    </submittedName>
</protein>
<dbReference type="Proteomes" id="UP000018144">
    <property type="component" value="Unassembled WGS sequence"/>
</dbReference>
<keyword evidence="5" id="KW-0539">Nucleus</keyword>
<keyword evidence="9" id="KW-1185">Reference proteome</keyword>
<dbReference type="PROSITE" id="PS50048">
    <property type="entry name" value="ZN2_CY6_FUNGAL_2"/>
    <property type="match status" value="1"/>
</dbReference>
<evidence type="ECO:0000256" key="2">
    <source>
        <dbReference type="ARBA" id="ARBA00022723"/>
    </source>
</evidence>
<sequence>MASQSSSDTISNPNSSKDRSSTPHSTSAEVPKPKRIACVVCRKRKLRCDGIKPSCGTCSRLGHDCAYDEIRRKSGPKRGYVKALEARLAQVETLLREKSSQSPERNLGRLPFPSSQVDPCLFSGPGDDPLDPMLVGRDSPGTFNGSPMLDLPANGMFTPHSMAWEMISMGIEEALPDPEVVDALNKIYFSILHPCFPILHRPRYFATLSMAPHLRPPIALRYAIWTLASSISDRYSHLQTHLYRLARKYLEDSELKGHGENIISVSTAQAWLLVCVYEFKLMYFPRAWMSSGRAVRSCQMMGLHKIDETGDVSQKICLPGPRDEIEKEERRRVFWGAFCLDRYASLGTGWPMAVEERDVFTNLPGPEEAWEVGRKTRGLSLKEAMTPEGAGLVSPFGGVCLMANIFGRNLTHIHRPEDGDVEGKDDLNSGFWKRHRHLDNVLCNLQLSMPPTLKMPQGIEDPNVVFMNMNIQTSIICLHQAALYRSEKHRLPASVTADSKCRCLSAAMAITSIMKTVCHQDLSGMNPFIAFCLYVAARVFVQYLKQYPNDPSAKSSLQFLLTLMGHLKKKNPLTESFLVQLDVDLNGSTAADPQQQTGCEPKVNKFPYTFRRGEEEIPPPKTDSSYSTPHPVTEVPVEDLSIPRYVTIHAPRSRMHGQSTSSASTSQSVPLEQTANAGTPDSQSTPASTSSDSVNHHTPTSNATSTEYEPPPPNYFAEFSQGMHAQGGMMQGGIPGMAGLDAYGGMGMQKEVMMGWNMYDLGEDMGMAGMDMTELFQRGA</sequence>
<dbReference type="InterPro" id="IPR036864">
    <property type="entry name" value="Zn2-C6_fun-type_DNA-bd_sf"/>
</dbReference>
<dbReference type="PROSITE" id="PS00463">
    <property type="entry name" value="ZN2_CY6_FUNGAL_1"/>
    <property type="match status" value="1"/>
</dbReference>
<keyword evidence="2" id="KW-0479">Metal-binding</keyword>
<feature type="region of interest" description="Disordered" evidence="6">
    <location>
        <begin position="613"/>
        <end position="638"/>
    </location>
</feature>
<feature type="region of interest" description="Disordered" evidence="6">
    <location>
        <begin position="651"/>
        <end position="716"/>
    </location>
</feature>
<feature type="compositionally biased region" description="Low complexity" evidence="6">
    <location>
        <begin position="679"/>
        <end position="693"/>
    </location>
</feature>
<accession>U4LP78</accession>
<dbReference type="GO" id="GO:0003677">
    <property type="term" value="F:DNA binding"/>
    <property type="evidence" value="ECO:0007669"/>
    <property type="project" value="InterPro"/>
</dbReference>
<dbReference type="GO" id="GO:0008270">
    <property type="term" value="F:zinc ion binding"/>
    <property type="evidence" value="ECO:0007669"/>
    <property type="project" value="InterPro"/>
</dbReference>
<evidence type="ECO:0000256" key="6">
    <source>
        <dbReference type="SAM" id="MobiDB-lite"/>
    </source>
</evidence>
<dbReference type="SMART" id="SM00066">
    <property type="entry name" value="GAL4"/>
    <property type="match status" value="1"/>
</dbReference>
<dbReference type="InterPro" id="IPR050815">
    <property type="entry name" value="TF_fung"/>
</dbReference>
<evidence type="ECO:0000256" key="1">
    <source>
        <dbReference type="ARBA" id="ARBA00004123"/>
    </source>
</evidence>
<organism evidence="8 9">
    <name type="scientific">Pyronema omphalodes (strain CBS 100304)</name>
    <name type="common">Pyronema confluens</name>
    <dbReference type="NCBI Taxonomy" id="1076935"/>
    <lineage>
        <taxon>Eukaryota</taxon>
        <taxon>Fungi</taxon>
        <taxon>Dikarya</taxon>
        <taxon>Ascomycota</taxon>
        <taxon>Pezizomycotina</taxon>
        <taxon>Pezizomycetes</taxon>
        <taxon>Pezizales</taxon>
        <taxon>Pyronemataceae</taxon>
        <taxon>Pyronema</taxon>
    </lineage>
</organism>
<feature type="compositionally biased region" description="Low complexity" evidence="6">
    <location>
        <begin position="1"/>
        <end position="15"/>
    </location>
</feature>
<reference evidence="8 9" key="1">
    <citation type="journal article" date="2013" name="PLoS Genet.">
        <title>The genome and development-dependent transcriptomes of Pyronema confluens: a window into fungal evolution.</title>
        <authorList>
            <person name="Traeger S."/>
            <person name="Altegoer F."/>
            <person name="Freitag M."/>
            <person name="Gabaldon T."/>
            <person name="Kempken F."/>
            <person name="Kumar A."/>
            <person name="Marcet-Houben M."/>
            <person name="Poggeler S."/>
            <person name="Stajich J.E."/>
            <person name="Nowrousian M."/>
        </authorList>
    </citation>
    <scope>NUCLEOTIDE SEQUENCE [LARGE SCALE GENOMIC DNA]</scope>
    <source>
        <strain evidence="9">CBS 100304</strain>
        <tissue evidence="8">Vegetative mycelium</tissue>
    </source>
</reference>
<dbReference type="InterPro" id="IPR007219">
    <property type="entry name" value="XnlR_reg_dom"/>
</dbReference>